<dbReference type="Proteomes" id="UP000265875">
    <property type="component" value="Unassembled WGS sequence"/>
</dbReference>
<organism evidence="2 3">
    <name type="scientific">Pseudomonas monteilii</name>
    <dbReference type="NCBI Taxonomy" id="76759"/>
    <lineage>
        <taxon>Bacteria</taxon>
        <taxon>Pseudomonadati</taxon>
        <taxon>Pseudomonadota</taxon>
        <taxon>Gammaproteobacteria</taxon>
        <taxon>Pseudomonadales</taxon>
        <taxon>Pseudomonadaceae</taxon>
        <taxon>Pseudomonas</taxon>
    </lineage>
</organism>
<feature type="region of interest" description="Disordered" evidence="1">
    <location>
        <begin position="764"/>
        <end position="803"/>
    </location>
</feature>
<sequence length="1578" mass="175462">MNSSLTTTFRQLVANQFAKRPTLHEVVAKAGFATLVDRYPWIPLNHPQLTSLEPFRVIQALDRGPATSAFVQTLLEHFLSGKSLAFTAADVLSIAPPEPFLAQAAGANPGNRPAIGINLENLNADLDQLLVALPQAFQQAQAGFWAASDATSGLSRLHWLAHTLKAALLAGIERQGLPAQAKRALYSTIDGSQAGFALHALQITLDDHAARTLPDLLITGEPNLVLWCTPSGAVHSYQSLTAFAEALGEALAERYQFSRLSWAKHPLETDPFQHQACALLNDILDKLGRLQLSTITTVQALEEAFSLASDPADSFFELPVLDAALPAIAPPGWLARTDASGHLLYADALLDLAASQARSQNQQSFEAIEDLQRYTTRRLRERMQLDHPGHSVPDPEQLLVEISVVVPLSSAGPAQLDYLKSMSLTELAIARLHTDANEVASGLVDSSARPLDSWLTLDYIERLITNVDVGGQYPGYVAEQLQTSTLKAARIEQHASQWRHTLRFAALRARLEGKLGALACQAIVDFCQNRQTPPASLGIAPLAFLPAPGASAGNEVHGAFLIEVPASQSWVLYCPLRVDDALVEFANQDALIARVRTDQVLQQHLLAWMDDDARAIYQNGGFERPHLHPRLSSLAHLLSAQTAWVDSALERLRVPVRPLHQPWPENLNTPLFETHIQTMLLLASRQSVSNAQQRWALAVQLAWLVFNTATPLLRGPAAAVAWLVATLATLKNDLPALLQGSAVEKALAAADLLGNLAMALTPAATGPAQGSPRSPALHTPALEHPANTPSTPSITPEAPKSAEWVTVEHPQSQGHVRVTSWHNSQRLGNLPPELRQQLSQLRARVSLQGHTPQPQGRLRGVYQLENRLYVTLQGDAYEVQETWGGIQVIGPDDSQTQWQSQWGGAPDGYYIVGRERRTGPWLTRWNDEWVLNLNLAGGMPRTREAINQQNRQQCETLQATAQANKAELAQLEPIVARNRAQLRDFDDLSERFGLAFSALPDPDVRKLPEDLGQQYAELVRLRSKHRPQLAADSLFCEKQTALLQANVATFRQMLEPRFSRYDRAGTVRQRLSEWTEASLDADIHLYRRLLVLFDHEELDAQTTGLRSFPETEAQKQRHSAYRASIHESLKNCRRLLEVSERLDKTLPEALNDHRIDFRDKKAKIERVIRLRPYSSLIVRAQILADQAYLTLDKTLLSPRDAANLLPLQASLSSQDLTTTLWSHDGLAAANLPADQQVEVLSNAVREYRSAIGRAQYLQSLTTPALDRTLLDAYIDTVGSLERMAQRELSAVLTSTERGTAPPVQVLTHRVRAARHTLIRTSRGRSVLVERDQEGARAVQHNPITQQPAGTYERRNDQWFEVADEHRPATQDTTQLRHRAKSLLAQKDARIALAARYSSEPNSLMDLLDWQIQDMREVEQQLGTANDHASTALSAQLHDAIATVTTEKQRLLTDAYLDTRHPDSSALRYLYQQKRIQITLTKARKPLRNANDYLDVYQIKDVQAPNHVLWEAHFHYHSADAAPRDFAKAHLKLWEPRPEREREREARLERANTAAERIEIYRGDLRLAQVEGIIPFPAS</sequence>
<evidence type="ECO:0000313" key="3">
    <source>
        <dbReference type="Proteomes" id="UP000265875"/>
    </source>
</evidence>
<evidence type="ECO:0000256" key="1">
    <source>
        <dbReference type="SAM" id="MobiDB-lite"/>
    </source>
</evidence>
<name>A0A399LYP6_9PSED</name>
<evidence type="ECO:0000313" key="2">
    <source>
        <dbReference type="EMBL" id="RII74703.1"/>
    </source>
</evidence>
<accession>A0A399LYP6</accession>
<proteinExistence type="predicted"/>
<reference evidence="2 3" key="1">
    <citation type="submission" date="2018-08" db="EMBL/GenBank/DDBJ databases">
        <title>Draft genome sequence of the cyanotroph, Pseudomonas monteilii BCN3.</title>
        <authorList>
            <person name="Jones L.B."/>
            <person name="Kunz D.A."/>
        </authorList>
    </citation>
    <scope>NUCLEOTIDE SEQUENCE [LARGE SCALE GENOMIC DNA]</scope>
    <source>
        <strain evidence="2 3">BCN3</strain>
    </source>
</reference>
<dbReference type="RefSeq" id="WP_119371670.1">
    <property type="nucleotide sequence ID" value="NZ_QWLL01000056.1"/>
</dbReference>
<comment type="caution">
    <text evidence="2">The sequence shown here is derived from an EMBL/GenBank/DDBJ whole genome shotgun (WGS) entry which is preliminary data.</text>
</comment>
<protein>
    <submittedName>
        <fullName evidence="2">Uncharacterized protein</fullName>
    </submittedName>
</protein>
<dbReference type="EMBL" id="QWLL01000056">
    <property type="protein sequence ID" value="RII74703.1"/>
    <property type="molecule type" value="Genomic_DNA"/>
</dbReference>
<gene>
    <name evidence="2" type="ORF">D0894_25085</name>
</gene>